<feature type="compositionally biased region" description="Basic and acidic residues" evidence="2">
    <location>
        <begin position="11"/>
        <end position="22"/>
    </location>
</feature>
<dbReference type="InterPro" id="IPR036388">
    <property type="entry name" value="WH-like_DNA-bd_sf"/>
</dbReference>
<dbReference type="Gene3D" id="1.10.10.10">
    <property type="entry name" value="Winged helix-like DNA-binding domain superfamily/Winged helix DNA-binding domain"/>
    <property type="match status" value="1"/>
</dbReference>
<dbReference type="SUPFAM" id="SSF53067">
    <property type="entry name" value="Actin-like ATPase domain"/>
    <property type="match status" value="1"/>
</dbReference>
<dbReference type="InterPro" id="IPR036390">
    <property type="entry name" value="WH_DNA-bd_sf"/>
</dbReference>
<comment type="similarity">
    <text evidence="1">Belongs to the ROK (NagC/XylR) family.</text>
</comment>
<accession>A0ABX5YDW2</accession>
<protein>
    <submittedName>
        <fullName evidence="3">ROK family protein</fullName>
    </submittedName>
</protein>
<evidence type="ECO:0000256" key="2">
    <source>
        <dbReference type="SAM" id="MobiDB-lite"/>
    </source>
</evidence>
<dbReference type="InterPro" id="IPR000600">
    <property type="entry name" value="ROK"/>
</dbReference>
<evidence type="ECO:0000313" key="3">
    <source>
        <dbReference type="EMBL" id="QDY67826.1"/>
    </source>
</evidence>
<dbReference type="Pfam" id="PF00480">
    <property type="entry name" value="ROK"/>
    <property type="match status" value="1"/>
</dbReference>
<dbReference type="SUPFAM" id="SSF46785">
    <property type="entry name" value="Winged helix' DNA-binding domain"/>
    <property type="match status" value="1"/>
</dbReference>
<dbReference type="PANTHER" id="PTHR18964:SF149">
    <property type="entry name" value="BIFUNCTIONAL UDP-N-ACETYLGLUCOSAMINE 2-EPIMERASE_N-ACETYLMANNOSAMINE KINASE"/>
    <property type="match status" value="1"/>
</dbReference>
<dbReference type="EMBL" id="CP042260">
    <property type="protein sequence ID" value="QDY67826.1"/>
    <property type="molecule type" value="Genomic_DNA"/>
</dbReference>
<sequence>MVVGAGAKVLPRRDHPDVESNSRKPASARASGAGLGSNRDTTRQHNLSTVLTLVHCSAGISRAELTRLTGLNRSTIAALVGELAQLGLVLENEPDQRQQHGRPSIMISPGPGVLALAVNPDLDAVNVALVALGGSIVNPVRFHTVAPPSTAEVVNIVSAIYTGMATSLPENRRVVGVGVAVPGLVDPADGTVIEAPQLGWQEEPLAAQLSAALNLPVTCANDAIVGARAQAAFGAGRDVSDFVYLYGGASGIAGGILSGGQLLQGATGFAGQIGHLLVRTDGANCSCGSAGCLEAEVTREELLRATGVPSGQAEDLESTVLGLFESGNAPEALLEILQRQSRLLAVALRALVHQLNPSVFVLGGFLRILARTMPALLEDAVRVGGARSAREQVAIELAPLGEDPVLVGAAELAFTELLADPARVLGTASPAPIDS</sequence>
<proteinExistence type="inferred from homology"/>
<name>A0ABX5YDW2_9MICC</name>
<organism evidence="3 4">
    <name type="scientific">Glutamicibacter halophytocola</name>
    <dbReference type="NCBI Taxonomy" id="1933880"/>
    <lineage>
        <taxon>Bacteria</taxon>
        <taxon>Bacillati</taxon>
        <taxon>Actinomycetota</taxon>
        <taxon>Actinomycetes</taxon>
        <taxon>Micrococcales</taxon>
        <taxon>Micrococcaceae</taxon>
        <taxon>Glutamicibacter</taxon>
    </lineage>
</organism>
<gene>
    <name evidence="3" type="ORF">FQA45_16810</name>
</gene>
<dbReference type="Gene3D" id="3.30.420.40">
    <property type="match status" value="2"/>
</dbReference>
<reference evidence="3 4" key="1">
    <citation type="submission" date="2019-07" db="EMBL/GenBank/DDBJ databases">
        <title>Complete Genome Sequence of drought tolerant Plant Growth-Promoting Rhizobacterium Glutamicibacter halophytocola DR408.</title>
        <authorList>
            <person name="Nishu S.D."/>
            <person name="Lee T.K."/>
        </authorList>
    </citation>
    <scope>NUCLEOTIDE SEQUENCE [LARGE SCALE GENOMIC DNA]</scope>
    <source>
        <strain evidence="3 4">DR408</strain>
    </source>
</reference>
<dbReference type="PANTHER" id="PTHR18964">
    <property type="entry name" value="ROK (REPRESSOR, ORF, KINASE) FAMILY"/>
    <property type="match status" value="1"/>
</dbReference>
<feature type="region of interest" description="Disordered" evidence="2">
    <location>
        <begin position="1"/>
        <end position="42"/>
    </location>
</feature>
<dbReference type="InterPro" id="IPR043129">
    <property type="entry name" value="ATPase_NBD"/>
</dbReference>
<keyword evidence="4" id="KW-1185">Reference proteome</keyword>
<evidence type="ECO:0000313" key="4">
    <source>
        <dbReference type="Proteomes" id="UP000320717"/>
    </source>
</evidence>
<dbReference type="Proteomes" id="UP000320717">
    <property type="component" value="Chromosome"/>
</dbReference>
<evidence type="ECO:0000256" key="1">
    <source>
        <dbReference type="ARBA" id="ARBA00006479"/>
    </source>
</evidence>